<evidence type="ECO:0000313" key="3">
    <source>
        <dbReference type="Proteomes" id="UP000190409"/>
    </source>
</evidence>
<protein>
    <submittedName>
        <fullName evidence="2">Glycine reductase</fullName>
    </submittedName>
</protein>
<feature type="domain" description="DUF5940" evidence="1">
    <location>
        <begin position="345"/>
        <end position="510"/>
    </location>
</feature>
<evidence type="ECO:0000313" key="2">
    <source>
        <dbReference type="EMBL" id="OOL81449.1"/>
    </source>
</evidence>
<dbReference type="NCBIfam" id="NF040746">
    <property type="entry name" value="reduct_C_beta"/>
    <property type="match status" value="1"/>
</dbReference>
<proteinExistence type="predicted"/>
<gene>
    <name evidence="2" type="ORF">BWX42_06690</name>
</gene>
<name>A0A1S8KNY1_9LACT</name>
<dbReference type="Proteomes" id="UP000190409">
    <property type="component" value="Unassembled WGS sequence"/>
</dbReference>
<dbReference type="Pfam" id="PF19364">
    <property type="entry name" value="DUF5940"/>
    <property type="match status" value="1"/>
</dbReference>
<dbReference type="GO" id="GO:0016746">
    <property type="term" value="F:acyltransferase activity"/>
    <property type="evidence" value="ECO:0007669"/>
    <property type="project" value="InterPro"/>
</dbReference>
<dbReference type="InterPro" id="IPR016039">
    <property type="entry name" value="Thiolase-like"/>
</dbReference>
<dbReference type="EMBL" id="MUYF01000003">
    <property type="protein sequence ID" value="OOL81449.1"/>
    <property type="molecule type" value="Genomic_DNA"/>
</dbReference>
<dbReference type="AlphaFoldDB" id="A0A1S8KNY1"/>
<comment type="caution">
    <text evidence="2">The sequence shown here is derived from an EMBL/GenBank/DDBJ whole genome shotgun (WGS) entry which is preliminary data.</text>
</comment>
<dbReference type="Gene3D" id="3.40.47.10">
    <property type="match status" value="1"/>
</dbReference>
<evidence type="ECO:0000259" key="1">
    <source>
        <dbReference type="Pfam" id="PF19364"/>
    </source>
</evidence>
<dbReference type="SUPFAM" id="SSF53901">
    <property type="entry name" value="Thiolase-like"/>
    <property type="match status" value="1"/>
</dbReference>
<accession>A0A1S8KNY1</accession>
<dbReference type="CDD" id="cd00827">
    <property type="entry name" value="init_cond_enzymes"/>
    <property type="match status" value="1"/>
</dbReference>
<sequence>MSFANLKAASYVLVHTPDMVIHNGTTQTQERAANPESDYLKQLPNHLRSYEEVVNYAPNQTYIGNTHHSELKDVQTPWYEHPIEGKRYSNRGEIMPQKEFYGLLSLVDVFDLVYLEESYAEEVREILAESDLFKDDVDKIKKTESAEWLQKQIDENEAEGLYEGEQLVGVVVRAHDSDENLSAHIMLENLVSKASGILSVRHLLKDNDIDPEEIDYVIECSEEAVGDINQRGGGNLAKAIAELSGLPNANGSDLRGFCAAPTHALVTAASHVKAETFKNVIVVAGGSTAKLGMNGKSHIGKEMPVLEDALAGVAFLVGQDDGHSPVIRTDYIGRHTVSSGSSPQAVTQALIGSALDKADITVEGIDAYSVEMQNPDITKPAGAGDVPTANLKMIGAIGVMRKEIDRKELPTFVSEKLIPGWAPTQGHIPSGVPYLGFAIDDLTTGDFNRAMIVGKGSLFLGRMTNLFDGISVILERNDGKGAEDNTSADTKELVRSEVAQALREFAQNFKVE</sequence>
<organism evidence="2 3">
    <name type="scientific">Dolosigranulum pigrum</name>
    <dbReference type="NCBI Taxonomy" id="29394"/>
    <lineage>
        <taxon>Bacteria</taxon>
        <taxon>Bacillati</taxon>
        <taxon>Bacillota</taxon>
        <taxon>Bacilli</taxon>
        <taxon>Lactobacillales</taxon>
        <taxon>Carnobacteriaceae</taxon>
        <taxon>Dolosigranulum</taxon>
    </lineage>
</organism>
<dbReference type="InterPro" id="IPR045984">
    <property type="entry name" value="DUF5940"/>
</dbReference>
<reference evidence="2 3" key="1">
    <citation type="submission" date="2017-01" db="EMBL/GenBank/DDBJ databases">
        <title>Complete Genome Sequence of Dolosigranulum pigrum isolated from a Patient with interstitial lung disease.</title>
        <authorList>
            <person name="Mukhopadhyay R."/>
            <person name="Joaquin J."/>
            <person name="Hogue R."/>
            <person name="Fitzgerald S."/>
            <person name="Jospin G."/>
            <person name="Eisen J.A."/>
            <person name="Chaturvedi V."/>
        </authorList>
    </citation>
    <scope>NUCLEOTIDE SEQUENCE [LARGE SCALE GENOMIC DNA]</scope>
    <source>
        <strain evidence="2 3">15S00348</strain>
    </source>
</reference>